<name>A0A2U3QHS2_9BACT</name>
<organism evidence="2 3">
    <name type="scientific">Candidatus Sulfobium mesophilum</name>
    <dbReference type="NCBI Taxonomy" id="2016548"/>
    <lineage>
        <taxon>Bacteria</taxon>
        <taxon>Pseudomonadati</taxon>
        <taxon>Nitrospirota</taxon>
        <taxon>Nitrospiria</taxon>
        <taxon>Nitrospirales</taxon>
        <taxon>Nitrospiraceae</taxon>
        <taxon>Candidatus Sulfobium</taxon>
    </lineage>
</organism>
<keyword evidence="3" id="KW-1185">Reference proteome</keyword>
<evidence type="ECO:0000313" key="3">
    <source>
        <dbReference type="Proteomes" id="UP000245125"/>
    </source>
</evidence>
<evidence type="ECO:0000313" key="2">
    <source>
        <dbReference type="EMBL" id="SPQ00967.1"/>
    </source>
</evidence>
<dbReference type="Proteomes" id="UP000245125">
    <property type="component" value="Unassembled WGS sequence"/>
</dbReference>
<dbReference type="EMBL" id="OUUY01000086">
    <property type="protein sequence ID" value="SPQ00967.1"/>
    <property type="molecule type" value="Genomic_DNA"/>
</dbReference>
<dbReference type="AlphaFoldDB" id="A0A2U3QHS2"/>
<accession>A0A2U3QHS2</accession>
<reference evidence="3" key="1">
    <citation type="submission" date="2018-03" db="EMBL/GenBank/DDBJ databases">
        <authorList>
            <person name="Zecchin S."/>
        </authorList>
    </citation>
    <scope>NUCLEOTIDE SEQUENCE [LARGE SCALE GENOMIC DNA]</scope>
</reference>
<proteinExistence type="predicted"/>
<sequence>MSEKWYEGLPDDAFKTETSKMYEKAEALIREKLDQGLDFDSACAAVEITDEQLRNSIIEDMLKVLIAEEHFTKNVSLDNMAKKLGIEVARLEKAKTEMLEDVKNASIKAFYNSLERRDMN</sequence>
<keyword evidence="1" id="KW-0175">Coiled coil</keyword>
<protein>
    <submittedName>
        <fullName evidence="2">Uncharacterized protein</fullName>
    </submittedName>
</protein>
<feature type="coiled-coil region" evidence="1">
    <location>
        <begin position="81"/>
        <end position="108"/>
    </location>
</feature>
<gene>
    <name evidence="2" type="ORF">NBG4_40007</name>
</gene>
<evidence type="ECO:0000256" key="1">
    <source>
        <dbReference type="SAM" id="Coils"/>
    </source>
</evidence>